<dbReference type="SUPFAM" id="SSF53474">
    <property type="entry name" value="alpha/beta-Hydrolases"/>
    <property type="match status" value="1"/>
</dbReference>
<protein>
    <submittedName>
        <fullName evidence="3">Alpha/Beta hydrolase protein</fullName>
    </submittedName>
</protein>
<proteinExistence type="predicted"/>
<keyword evidence="1 3" id="KW-0378">Hydrolase</keyword>
<sequence>MTTVVSQQVQSEIDFPSLRKYDDGTYMSRKLPEVIEEEKTVVYSDTQVHLLILRPLGTENETLPAVIFIHGGGWTTGSRYTHGKPAWDICVQNRVAVVFVNYTLAPEVQFPFSNEECFAALGWVYQHGNDINIDVNKLVMCGDSSGGHLTASTALMAKDRGLEDALKSQILVYPVVAPPIWSFPSNNLFGNGEYVLTTAQVTMAKKCYLGHDDRNFDNKYAFPLVATVDELKGLPPTLMLTAEADTLRDEGESYARKLTKAGVPTVAIRTLGTVHGYFNVDVKETLAYRQTMAIISNALKEAFSNK</sequence>
<feature type="domain" description="Alpha/beta hydrolase fold-3" evidence="2">
    <location>
        <begin position="66"/>
        <end position="278"/>
    </location>
</feature>
<dbReference type="PANTHER" id="PTHR48081:SF8">
    <property type="entry name" value="ALPHA_BETA HYDROLASE FOLD-3 DOMAIN-CONTAINING PROTEIN-RELATED"/>
    <property type="match status" value="1"/>
</dbReference>
<dbReference type="Gene3D" id="3.40.50.1820">
    <property type="entry name" value="alpha/beta hydrolase"/>
    <property type="match status" value="1"/>
</dbReference>
<dbReference type="PANTHER" id="PTHR48081">
    <property type="entry name" value="AB HYDROLASE SUPERFAMILY PROTEIN C4A8.06C"/>
    <property type="match status" value="1"/>
</dbReference>
<reference evidence="3" key="2">
    <citation type="submission" date="2023-02" db="EMBL/GenBank/DDBJ databases">
        <authorList>
            <consortium name="DOE Joint Genome Institute"/>
            <person name="Mondo S.J."/>
            <person name="Chang Y."/>
            <person name="Wang Y."/>
            <person name="Ahrendt S."/>
            <person name="Andreopoulos W."/>
            <person name="Barry K."/>
            <person name="Beard J."/>
            <person name="Benny G.L."/>
            <person name="Blankenship S."/>
            <person name="Bonito G."/>
            <person name="Cuomo C."/>
            <person name="Desiro A."/>
            <person name="Gervers K.A."/>
            <person name="Hundley H."/>
            <person name="Kuo A."/>
            <person name="LaButti K."/>
            <person name="Lang B.F."/>
            <person name="Lipzen A."/>
            <person name="O'Donnell K."/>
            <person name="Pangilinan J."/>
            <person name="Reynolds N."/>
            <person name="Sandor L."/>
            <person name="Smith M.W."/>
            <person name="Tsang A."/>
            <person name="Grigoriev I.V."/>
            <person name="Stajich J.E."/>
            <person name="Spatafora J.W."/>
        </authorList>
    </citation>
    <scope>NUCLEOTIDE SEQUENCE</scope>
    <source>
        <strain evidence="3">RSA 2281</strain>
    </source>
</reference>
<dbReference type="GO" id="GO:0016787">
    <property type="term" value="F:hydrolase activity"/>
    <property type="evidence" value="ECO:0007669"/>
    <property type="project" value="UniProtKB-KW"/>
</dbReference>
<accession>A0AAD5JYE1</accession>
<dbReference type="Proteomes" id="UP001209540">
    <property type="component" value="Unassembled WGS sequence"/>
</dbReference>
<evidence type="ECO:0000313" key="3">
    <source>
        <dbReference type="EMBL" id="KAI9259656.1"/>
    </source>
</evidence>
<dbReference type="AlphaFoldDB" id="A0AAD5JYE1"/>
<dbReference type="EMBL" id="JAIXMP010000017">
    <property type="protein sequence ID" value="KAI9259656.1"/>
    <property type="molecule type" value="Genomic_DNA"/>
</dbReference>
<comment type="caution">
    <text evidence="3">The sequence shown here is derived from an EMBL/GenBank/DDBJ whole genome shotgun (WGS) entry which is preliminary data.</text>
</comment>
<dbReference type="InterPro" id="IPR050300">
    <property type="entry name" value="GDXG_lipolytic_enzyme"/>
</dbReference>
<organism evidence="3 4">
    <name type="scientific">Phascolomyces articulosus</name>
    <dbReference type="NCBI Taxonomy" id="60185"/>
    <lineage>
        <taxon>Eukaryota</taxon>
        <taxon>Fungi</taxon>
        <taxon>Fungi incertae sedis</taxon>
        <taxon>Mucoromycota</taxon>
        <taxon>Mucoromycotina</taxon>
        <taxon>Mucoromycetes</taxon>
        <taxon>Mucorales</taxon>
        <taxon>Lichtheimiaceae</taxon>
        <taxon>Phascolomyces</taxon>
    </lineage>
</organism>
<evidence type="ECO:0000256" key="1">
    <source>
        <dbReference type="ARBA" id="ARBA00022801"/>
    </source>
</evidence>
<dbReference type="Pfam" id="PF07859">
    <property type="entry name" value="Abhydrolase_3"/>
    <property type="match status" value="1"/>
</dbReference>
<evidence type="ECO:0000313" key="4">
    <source>
        <dbReference type="Proteomes" id="UP001209540"/>
    </source>
</evidence>
<keyword evidence="4" id="KW-1185">Reference proteome</keyword>
<dbReference type="InterPro" id="IPR029058">
    <property type="entry name" value="AB_hydrolase_fold"/>
</dbReference>
<name>A0AAD5JYE1_9FUNG</name>
<reference evidence="3" key="1">
    <citation type="journal article" date="2022" name="IScience">
        <title>Evolution of zygomycete secretomes and the origins of terrestrial fungal ecologies.</title>
        <authorList>
            <person name="Chang Y."/>
            <person name="Wang Y."/>
            <person name="Mondo S."/>
            <person name="Ahrendt S."/>
            <person name="Andreopoulos W."/>
            <person name="Barry K."/>
            <person name="Beard J."/>
            <person name="Benny G.L."/>
            <person name="Blankenship S."/>
            <person name="Bonito G."/>
            <person name="Cuomo C."/>
            <person name="Desiro A."/>
            <person name="Gervers K.A."/>
            <person name="Hundley H."/>
            <person name="Kuo A."/>
            <person name="LaButti K."/>
            <person name="Lang B.F."/>
            <person name="Lipzen A."/>
            <person name="O'Donnell K."/>
            <person name="Pangilinan J."/>
            <person name="Reynolds N."/>
            <person name="Sandor L."/>
            <person name="Smith M.E."/>
            <person name="Tsang A."/>
            <person name="Grigoriev I.V."/>
            <person name="Stajich J.E."/>
            <person name="Spatafora J.W."/>
        </authorList>
    </citation>
    <scope>NUCLEOTIDE SEQUENCE</scope>
    <source>
        <strain evidence="3">RSA 2281</strain>
    </source>
</reference>
<evidence type="ECO:0000259" key="2">
    <source>
        <dbReference type="Pfam" id="PF07859"/>
    </source>
</evidence>
<dbReference type="InterPro" id="IPR013094">
    <property type="entry name" value="AB_hydrolase_3"/>
</dbReference>
<gene>
    <name evidence="3" type="ORF">BDA99DRAFT_561074</name>
</gene>